<evidence type="ECO:0000259" key="2">
    <source>
        <dbReference type="PROSITE" id="PS50041"/>
    </source>
</evidence>
<feature type="chain" id="PRO_5018092598" description="C-type lectin domain-containing protein" evidence="1">
    <location>
        <begin position="19"/>
        <end position="206"/>
    </location>
</feature>
<accession>A0A3P9ATL3</accession>
<dbReference type="InterPro" id="IPR016187">
    <property type="entry name" value="CTDL_fold"/>
</dbReference>
<evidence type="ECO:0000313" key="3">
    <source>
        <dbReference type="Ensembl" id="ENSMZEP00005001034.1"/>
    </source>
</evidence>
<dbReference type="Ensembl" id="ENSMZET00005001115.1">
    <property type="protein sequence ID" value="ENSMZEP00005001034.1"/>
    <property type="gene ID" value="ENSMZEG00005000874.1"/>
</dbReference>
<dbReference type="GeneTree" id="ENSGT01100000263473"/>
<proteinExistence type="predicted"/>
<dbReference type="PANTHER" id="PTHR45784">
    <property type="entry name" value="C-TYPE LECTIN DOMAIN FAMILY 20 MEMBER A-RELATED"/>
    <property type="match status" value="1"/>
</dbReference>
<dbReference type="InterPro" id="IPR016186">
    <property type="entry name" value="C-type_lectin-like/link_sf"/>
</dbReference>
<reference evidence="3" key="2">
    <citation type="submission" date="2025-08" db="UniProtKB">
        <authorList>
            <consortium name="Ensembl"/>
        </authorList>
    </citation>
    <scope>IDENTIFICATION</scope>
</reference>
<dbReference type="SUPFAM" id="SSF56436">
    <property type="entry name" value="C-type lectin-like"/>
    <property type="match status" value="1"/>
</dbReference>
<sequence length="206" mass="23484">FQLVLLRALLRAWPASRPASGRSADLWSKQSVRVGDVPRSRSMIKVTLPVQSVVLDYYQNICTYMSVTGNTVIFPNTKSPKKPNTFTYTSSFIYVNVSETWKNAQSYCRVKHTDLASVRNQSENEQLKMMLNNSPTWIGLYRNAWMWSDGSAYSFPNWAPNKPLRVLQGTCLMEVKWVERHLAPGRPPSCMSNTKNFAYLCLAFAV</sequence>
<dbReference type="Pfam" id="PF00059">
    <property type="entry name" value="Lectin_C"/>
    <property type="match status" value="1"/>
</dbReference>
<evidence type="ECO:0000313" key="4">
    <source>
        <dbReference type="Proteomes" id="UP000265160"/>
    </source>
</evidence>
<keyword evidence="4" id="KW-1185">Reference proteome</keyword>
<dbReference type="Gene3D" id="3.10.100.10">
    <property type="entry name" value="Mannose-Binding Protein A, subunit A"/>
    <property type="match status" value="1"/>
</dbReference>
<keyword evidence="1" id="KW-0732">Signal</keyword>
<reference evidence="3 4" key="1">
    <citation type="journal article" date="2014" name="Nature">
        <title>The genomic substrate for adaptive radiation in African cichlid fish.</title>
        <authorList>
            <person name="Brawand D."/>
            <person name="Wagner C.E."/>
            <person name="Li Y.I."/>
            <person name="Malinsky M."/>
            <person name="Keller I."/>
            <person name="Fan S."/>
            <person name="Simakov O."/>
            <person name="Ng A.Y."/>
            <person name="Lim Z.W."/>
            <person name="Bezault E."/>
            <person name="Turner-Maier J."/>
            <person name="Johnson J."/>
            <person name="Alcazar R."/>
            <person name="Noh H.J."/>
            <person name="Russell P."/>
            <person name="Aken B."/>
            <person name="Alfoldi J."/>
            <person name="Amemiya C."/>
            <person name="Azzouzi N."/>
            <person name="Baroiller J.F."/>
            <person name="Barloy-Hubler F."/>
            <person name="Berlin A."/>
            <person name="Bloomquist R."/>
            <person name="Carleton K.L."/>
            <person name="Conte M.A."/>
            <person name="D'Cotta H."/>
            <person name="Eshel O."/>
            <person name="Gaffney L."/>
            <person name="Galibert F."/>
            <person name="Gante H.F."/>
            <person name="Gnerre S."/>
            <person name="Greuter L."/>
            <person name="Guyon R."/>
            <person name="Haddad N.S."/>
            <person name="Haerty W."/>
            <person name="Harris R.M."/>
            <person name="Hofmann H.A."/>
            <person name="Hourlier T."/>
            <person name="Hulata G."/>
            <person name="Jaffe D.B."/>
            <person name="Lara M."/>
            <person name="Lee A.P."/>
            <person name="MacCallum I."/>
            <person name="Mwaiko S."/>
            <person name="Nikaido M."/>
            <person name="Nishihara H."/>
            <person name="Ozouf-Costaz C."/>
            <person name="Penman D.J."/>
            <person name="Przybylski D."/>
            <person name="Rakotomanga M."/>
            <person name="Renn S.C.P."/>
            <person name="Ribeiro F.J."/>
            <person name="Ron M."/>
            <person name="Salzburger W."/>
            <person name="Sanchez-Pulido L."/>
            <person name="Santos M.E."/>
            <person name="Searle S."/>
            <person name="Sharpe T."/>
            <person name="Swofford R."/>
            <person name="Tan F.J."/>
            <person name="Williams L."/>
            <person name="Young S."/>
            <person name="Yin S."/>
            <person name="Okada N."/>
            <person name="Kocher T.D."/>
            <person name="Miska E.A."/>
            <person name="Lander E.S."/>
            <person name="Venkatesh B."/>
            <person name="Fernald R.D."/>
            <person name="Meyer A."/>
            <person name="Ponting C.P."/>
            <person name="Streelman J.T."/>
            <person name="Lindblad-Toh K."/>
            <person name="Seehausen O."/>
            <person name="Di Palma F."/>
        </authorList>
    </citation>
    <scope>NUCLEOTIDE SEQUENCE</scope>
</reference>
<evidence type="ECO:0000256" key="1">
    <source>
        <dbReference type="SAM" id="SignalP"/>
    </source>
</evidence>
<dbReference type="Proteomes" id="UP000265160">
    <property type="component" value="LG4"/>
</dbReference>
<organism evidence="3 4">
    <name type="scientific">Maylandia zebra</name>
    <name type="common">zebra mbuna</name>
    <dbReference type="NCBI Taxonomy" id="106582"/>
    <lineage>
        <taxon>Eukaryota</taxon>
        <taxon>Metazoa</taxon>
        <taxon>Chordata</taxon>
        <taxon>Craniata</taxon>
        <taxon>Vertebrata</taxon>
        <taxon>Euteleostomi</taxon>
        <taxon>Actinopterygii</taxon>
        <taxon>Neopterygii</taxon>
        <taxon>Teleostei</taxon>
        <taxon>Neoteleostei</taxon>
        <taxon>Acanthomorphata</taxon>
        <taxon>Ovalentaria</taxon>
        <taxon>Cichlomorphae</taxon>
        <taxon>Cichliformes</taxon>
        <taxon>Cichlidae</taxon>
        <taxon>African cichlids</taxon>
        <taxon>Pseudocrenilabrinae</taxon>
        <taxon>Haplochromini</taxon>
        <taxon>Maylandia</taxon>
        <taxon>Maylandia zebra complex</taxon>
    </lineage>
</organism>
<feature type="domain" description="C-type lectin" evidence="2">
    <location>
        <begin position="88"/>
        <end position="191"/>
    </location>
</feature>
<name>A0A3P9ATL3_9CICH</name>
<dbReference type="PROSITE" id="PS50041">
    <property type="entry name" value="C_TYPE_LECTIN_2"/>
    <property type="match status" value="1"/>
</dbReference>
<protein>
    <recommendedName>
        <fullName evidence="2">C-type lectin domain-containing protein</fullName>
    </recommendedName>
</protein>
<feature type="signal peptide" evidence="1">
    <location>
        <begin position="1"/>
        <end position="18"/>
    </location>
</feature>
<dbReference type="PANTHER" id="PTHR45784:SF3">
    <property type="entry name" value="C-TYPE LECTIN DOMAIN FAMILY 4 MEMBER K-LIKE-RELATED"/>
    <property type="match status" value="1"/>
</dbReference>
<dbReference type="SMART" id="SM00034">
    <property type="entry name" value="CLECT"/>
    <property type="match status" value="1"/>
</dbReference>
<dbReference type="AlphaFoldDB" id="A0A3P9ATL3"/>
<dbReference type="InterPro" id="IPR001304">
    <property type="entry name" value="C-type_lectin-like"/>
</dbReference>
<reference evidence="3" key="3">
    <citation type="submission" date="2025-09" db="UniProtKB">
        <authorList>
            <consortium name="Ensembl"/>
        </authorList>
    </citation>
    <scope>IDENTIFICATION</scope>
</reference>